<dbReference type="GO" id="GO:0005886">
    <property type="term" value="C:plasma membrane"/>
    <property type="evidence" value="ECO:0007669"/>
    <property type="project" value="InterPro"/>
</dbReference>
<evidence type="ECO:0000256" key="4">
    <source>
        <dbReference type="ARBA" id="ARBA00023136"/>
    </source>
</evidence>
<dbReference type="Proteomes" id="UP000632828">
    <property type="component" value="Unassembled WGS sequence"/>
</dbReference>
<protein>
    <submittedName>
        <fullName evidence="8">DUF1049 domain-containing protein</fullName>
    </submittedName>
</protein>
<evidence type="ECO:0000313" key="9">
    <source>
        <dbReference type="Proteomes" id="UP000632828"/>
    </source>
</evidence>
<sequence>MKFKLFVFAVLLAVMMAFVYQNSVPVTVRFFNWEYGLSFSLLLMAVLGVGVLLGMLLVLRRQSYNKKKKAAKEAAQHQQAAAKTDAAGDNDQDSQIKPQQQETPLTAGEDHESNNTDNWSDSRVR</sequence>
<comment type="caution">
    <text evidence="8">The sequence shown here is derived from an EMBL/GenBank/DDBJ whole genome shotgun (WGS) entry which is preliminary data.</text>
</comment>
<evidence type="ECO:0000256" key="3">
    <source>
        <dbReference type="ARBA" id="ARBA00022989"/>
    </source>
</evidence>
<keyword evidence="2 6" id="KW-0812">Transmembrane</keyword>
<evidence type="ECO:0000313" key="8">
    <source>
        <dbReference type="EMBL" id="MBD1400800.1"/>
    </source>
</evidence>
<feature type="domain" description="Lipopolysaccharide assembly protein A" evidence="7">
    <location>
        <begin position="21"/>
        <end position="75"/>
    </location>
</feature>
<evidence type="ECO:0000256" key="2">
    <source>
        <dbReference type="ARBA" id="ARBA00022692"/>
    </source>
</evidence>
<feature type="compositionally biased region" description="Basic and acidic residues" evidence="5">
    <location>
        <begin position="108"/>
        <end position="125"/>
    </location>
</feature>
<reference evidence="8" key="1">
    <citation type="submission" date="2020-09" db="EMBL/GenBank/DDBJ databases">
        <title>Pelobacter alkaliphilus sp. nov., a novel anaerobic arsenate-reducing bacterium from terrestrial mud volcano.</title>
        <authorList>
            <person name="Khomyakova M.A."/>
            <person name="Merkel A.Y."/>
            <person name="Slobodkin A.I."/>
        </authorList>
    </citation>
    <scope>NUCLEOTIDE SEQUENCE</scope>
    <source>
        <strain evidence="8">M08fum</strain>
    </source>
</reference>
<feature type="region of interest" description="Disordered" evidence="5">
    <location>
        <begin position="69"/>
        <end position="125"/>
    </location>
</feature>
<organism evidence="8 9">
    <name type="scientific">Pelovirga terrestris</name>
    <dbReference type="NCBI Taxonomy" id="2771352"/>
    <lineage>
        <taxon>Bacteria</taxon>
        <taxon>Pseudomonadati</taxon>
        <taxon>Thermodesulfobacteriota</taxon>
        <taxon>Desulfuromonadia</taxon>
        <taxon>Geobacterales</taxon>
        <taxon>Geobacteraceae</taxon>
        <taxon>Pelovirga</taxon>
    </lineage>
</organism>
<accession>A0A8J6UIE9</accession>
<evidence type="ECO:0000259" key="7">
    <source>
        <dbReference type="Pfam" id="PF06305"/>
    </source>
</evidence>
<gene>
    <name evidence="8" type="ORF">ICT70_08970</name>
</gene>
<feature type="compositionally biased region" description="Low complexity" evidence="5">
    <location>
        <begin position="76"/>
        <end position="87"/>
    </location>
</feature>
<feature type="compositionally biased region" description="Polar residues" evidence="5">
    <location>
        <begin position="93"/>
        <end position="104"/>
    </location>
</feature>
<feature type="transmembrane region" description="Helical" evidence="6">
    <location>
        <begin position="37"/>
        <end position="59"/>
    </location>
</feature>
<name>A0A8J6UIE9_9BACT</name>
<dbReference type="RefSeq" id="WP_191155733.1">
    <property type="nucleotide sequence ID" value="NZ_JACWUN010000009.1"/>
</dbReference>
<keyword evidence="3 6" id="KW-1133">Transmembrane helix</keyword>
<dbReference type="AlphaFoldDB" id="A0A8J6UIE9"/>
<evidence type="ECO:0000256" key="5">
    <source>
        <dbReference type="SAM" id="MobiDB-lite"/>
    </source>
</evidence>
<evidence type="ECO:0000256" key="6">
    <source>
        <dbReference type="SAM" id="Phobius"/>
    </source>
</evidence>
<keyword evidence="1" id="KW-1003">Cell membrane</keyword>
<evidence type="ECO:0000256" key="1">
    <source>
        <dbReference type="ARBA" id="ARBA00022475"/>
    </source>
</evidence>
<proteinExistence type="predicted"/>
<keyword evidence="9" id="KW-1185">Reference proteome</keyword>
<dbReference type="EMBL" id="JACWUN010000009">
    <property type="protein sequence ID" value="MBD1400800.1"/>
    <property type="molecule type" value="Genomic_DNA"/>
</dbReference>
<dbReference type="InterPro" id="IPR010445">
    <property type="entry name" value="LapA_dom"/>
</dbReference>
<keyword evidence="4 6" id="KW-0472">Membrane</keyword>
<dbReference type="Pfam" id="PF06305">
    <property type="entry name" value="LapA_dom"/>
    <property type="match status" value="1"/>
</dbReference>